<dbReference type="InterPro" id="IPR011049">
    <property type="entry name" value="Serralysin-like_metalloprot_C"/>
</dbReference>
<gene>
    <name evidence="1" type="ORF">AVDCRST_MAG82-583</name>
</gene>
<dbReference type="PRINTS" id="PR00313">
    <property type="entry name" value="CABNDNGRPT"/>
</dbReference>
<protein>
    <submittedName>
        <fullName evidence="1">Alkaline phosphatase</fullName>
        <ecNumber evidence="1">3.1.3.1</ecNumber>
    </submittedName>
</protein>
<accession>A0A6J4P776</accession>
<dbReference type="SUPFAM" id="SSF51120">
    <property type="entry name" value="beta-Roll"/>
    <property type="match status" value="1"/>
</dbReference>
<dbReference type="GO" id="GO:0004035">
    <property type="term" value="F:alkaline phosphatase activity"/>
    <property type="evidence" value="ECO:0007669"/>
    <property type="project" value="UniProtKB-EC"/>
</dbReference>
<name>A0A6J4P776_9ACTN</name>
<proteinExistence type="predicted"/>
<reference evidence="1" key="1">
    <citation type="submission" date="2020-02" db="EMBL/GenBank/DDBJ databases">
        <authorList>
            <person name="Meier V. D."/>
        </authorList>
    </citation>
    <scope>NUCLEOTIDE SEQUENCE</scope>
    <source>
        <strain evidence="1">AVDCRST_MAG82</strain>
    </source>
</reference>
<dbReference type="Gene3D" id="2.150.10.10">
    <property type="entry name" value="Serralysin-like metalloprotease, C-terminal"/>
    <property type="match status" value="1"/>
</dbReference>
<dbReference type="EC" id="3.1.3.1" evidence="1"/>
<dbReference type="InterPro" id="IPR018511">
    <property type="entry name" value="Hemolysin-typ_Ca-bd_CS"/>
</dbReference>
<keyword evidence="1" id="KW-0378">Hydrolase</keyword>
<dbReference type="AlphaFoldDB" id="A0A6J4P776"/>
<sequence>MSLKQSTVAPPDSQERARRVEKRSGLARLLLVAFGVLLLTLAAGSALADSVRGGDTSALRGTNGGERLADFGAEDGIWGFGGDDELYGGEGGDLILGGTGDDFIEAKDGEVDFVGCGSGNDVASVDLVDRVARDCETIYPG</sequence>
<dbReference type="PROSITE" id="PS00330">
    <property type="entry name" value="HEMOLYSIN_CALCIUM"/>
    <property type="match status" value="1"/>
</dbReference>
<organism evidence="1">
    <name type="scientific">uncultured Rubrobacteraceae bacterium</name>
    <dbReference type="NCBI Taxonomy" id="349277"/>
    <lineage>
        <taxon>Bacteria</taxon>
        <taxon>Bacillati</taxon>
        <taxon>Actinomycetota</taxon>
        <taxon>Rubrobacteria</taxon>
        <taxon>Rubrobacterales</taxon>
        <taxon>Rubrobacteraceae</taxon>
        <taxon>environmental samples</taxon>
    </lineage>
</organism>
<dbReference type="EMBL" id="CADCVA010000080">
    <property type="protein sequence ID" value="CAA9407766.1"/>
    <property type="molecule type" value="Genomic_DNA"/>
</dbReference>
<evidence type="ECO:0000313" key="1">
    <source>
        <dbReference type="EMBL" id="CAA9407766.1"/>
    </source>
</evidence>